<sequence>MPELDQVCIRIYAALVRAPHSSAEDVGASTGFPPAVVGEHLADLARLRLVVHSVGRWSAADPRVAAHELLDPVEERLRAEHRAAGTALRRVAELRQAFMELDPLHREGRRIASRTGGVEVLIGRDAAGAAMLASALEAAEEMVVMHPPADPGGRVLDQEAAQRDLAVAERGLRLRGLYAHTALPDLELRSHVDRLARLGGEVRTMAAPFAHMVVFDDRVAYLVHRAGDEDGPDGTCTIVTRDPTVVRYLKDLFETAWRDGTPVQADERGYGEALDEVHRMVAELLAEGLKDETAARQMGVSVRSFRRHVAALNSGLGAESRFQAGVAAARSGLLP</sequence>
<gene>
    <name evidence="2" type="ORF">AN221_22190</name>
</gene>
<keyword evidence="3" id="KW-1185">Reference proteome</keyword>
<reference evidence="2 3" key="1">
    <citation type="journal article" date="2016" name="Front. Microbiol.">
        <title>Comparative Genomics Analysis of Streptomyces Species Reveals Their Adaptation to the Marine Environment and Their Diversity at the Genomic Level.</title>
        <authorList>
            <person name="Tian X."/>
            <person name="Zhang Z."/>
            <person name="Yang T."/>
            <person name="Chen M."/>
            <person name="Li J."/>
            <person name="Chen F."/>
            <person name="Yang J."/>
            <person name="Li W."/>
            <person name="Zhang B."/>
            <person name="Zhang Z."/>
            <person name="Wu J."/>
            <person name="Zhang C."/>
            <person name="Long L."/>
            <person name="Xiao J."/>
        </authorList>
    </citation>
    <scope>NUCLEOTIDE SEQUENCE [LARGE SCALE GENOMIC DNA]</scope>
    <source>
        <strain evidence="2 3">SCSIO M10372</strain>
    </source>
</reference>
<dbReference type="InterPro" id="IPR016032">
    <property type="entry name" value="Sig_transdc_resp-reg_C-effctor"/>
</dbReference>
<dbReference type="InterPro" id="IPR051797">
    <property type="entry name" value="TrmB-like"/>
</dbReference>
<dbReference type="PANTHER" id="PTHR34293">
    <property type="entry name" value="HTH-TYPE TRANSCRIPTIONAL REGULATOR TRMBL2"/>
    <property type="match status" value="1"/>
</dbReference>
<name>A0A1E7LQF9_9ACTN</name>
<evidence type="ECO:0000259" key="1">
    <source>
        <dbReference type="SMART" id="SM00421"/>
    </source>
</evidence>
<feature type="domain" description="HTH luxR-type" evidence="1">
    <location>
        <begin position="271"/>
        <end position="328"/>
    </location>
</feature>
<proteinExistence type="predicted"/>
<comment type="caution">
    <text evidence="2">The sequence shown here is derived from an EMBL/GenBank/DDBJ whole genome shotgun (WGS) entry which is preliminary data.</text>
</comment>
<dbReference type="SUPFAM" id="SSF56024">
    <property type="entry name" value="Phospholipase D/nuclease"/>
    <property type="match status" value="1"/>
</dbReference>
<evidence type="ECO:0000313" key="2">
    <source>
        <dbReference type="EMBL" id="OEV18420.1"/>
    </source>
</evidence>
<accession>A0A1E7LQF9</accession>
<dbReference type="AlphaFoldDB" id="A0A1E7LQF9"/>
<dbReference type="InterPro" id="IPR036388">
    <property type="entry name" value="WH-like_DNA-bd_sf"/>
</dbReference>
<dbReference type="InterPro" id="IPR000792">
    <property type="entry name" value="Tscrpt_reg_LuxR_C"/>
</dbReference>
<dbReference type="GO" id="GO:0006355">
    <property type="term" value="P:regulation of DNA-templated transcription"/>
    <property type="evidence" value="ECO:0007669"/>
    <property type="project" value="InterPro"/>
</dbReference>
<dbReference type="EMBL" id="LJGZ01000093">
    <property type="protein sequence ID" value="OEV18420.1"/>
    <property type="molecule type" value="Genomic_DNA"/>
</dbReference>
<dbReference type="SMART" id="SM00421">
    <property type="entry name" value="HTH_LUXR"/>
    <property type="match status" value="1"/>
</dbReference>
<dbReference type="Gene3D" id="1.10.10.10">
    <property type="entry name" value="Winged helix-like DNA-binding domain superfamily/Winged helix DNA-binding domain"/>
    <property type="match status" value="1"/>
</dbReference>
<dbReference type="SUPFAM" id="SSF46894">
    <property type="entry name" value="C-terminal effector domain of the bipartite response regulators"/>
    <property type="match status" value="1"/>
</dbReference>
<organism evidence="2 3">
    <name type="scientific">Streptomyces nanshensis</name>
    <dbReference type="NCBI Taxonomy" id="518642"/>
    <lineage>
        <taxon>Bacteria</taxon>
        <taxon>Bacillati</taxon>
        <taxon>Actinomycetota</taxon>
        <taxon>Actinomycetes</taxon>
        <taxon>Kitasatosporales</taxon>
        <taxon>Streptomycetaceae</taxon>
        <taxon>Streptomyces</taxon>
    </lineage>
</organism>
<dbReference type="RefSeq" id="WP_070202391.1">
    <property type="nucleotide sequence ID" value="NZ_LJGZ01000093.1"/>
</dbReference>
<evidence type="ECO:0000313" key="3">
    <source>
        <dbReference type="Proteomes" id="UP000175971"/>
    </source>
</evidence>
<dbReference type="GO" id="GO:0003677">
    <property type="term" value="F:DNA binding"/>
    <property type="evidence" value="ECO:0007669"/>
    <property type="project" value="InterPro"/>
</dbReference>
<dbReference type="OrthoDB" id="4307453at2"/>
<protein>
    <recommendedName>
        <fullName evidence="1">HTH luxR-type domain-containing protein</fullName>
    </recommendedName>
</protein>
<dbReference type="PATRIC" id="fig|518642.7.peg.6416"/>
<dbReference type="Proteomes" id="UP000175971">
    <property type="component" value="Unassembled WGS sequence"/>
</dbReference>
<dbReference type="PANTHER" id="PTHR34293:SF1">
    <property type="entry name" value="HTH-TYPE TRANSCRIPTIONAL REGULATOR TRMBL2"/>
    <property type="match status" value="1"/>
</dbReference>